<gene>
    <name evidence="5" type="ORF">ACAOBT_LOCUS29279</name>
</gene>
<dbReference type="Proteomes" id="UP001152888">
    <property type="component" value="Unassembled WGS sequence"/>
</dbReference>
<dbReference type="GO" id="GO:0005634">
    <property type="term" value="C:nucleus"/>
    <property type="evidence" value="ECO:0007669"/>
    <property type="project" value="UniProtKB-SubCell"/>
</dbReference>
<dbReference type="InterPro" id="IPR006578">
    <property type="entry name" value="MADF-dom"/>
</dbReference>
<dbReference type="SMART" id="SM00595">
    <property type="entry name" value="MADF"/>
    <property type="match status" value="1"/>
</dbReference>
<sequence>MRDDHELNINFVALVEAYPCLYDNTREDYHMIHVQERAWAKIAKDIGEGATIADCKKRWKNLRGSYTKHLKTYMPSGSGASVKRPYYLSEYICFVLPFTKSRQPKGNVDAPKNIETADIIHEESITEDLETEELETQQLGSPKIGNYKNNQGRNDDIDDEQWIPEEFNEPVSNIIVSQTDSLEKNDSGDPKQKTQKRSVSSSSVPSVNNPKRNKTTPNPISLADVNKSAFEFFEKKKQAPYKPPAFTNDDADVQFLLSLLPDLKKMSDKQKRKYKAGVLNLAGEILDEPVVSHISAPLFSPTSSYSSLAAEGIPSEPSTRSSSACTSSIRPQCETADSRTYEDISFSTVRQTSTQAQDTLLPNIQYNNPLLPDHEFAF</sequence>
<evidence type="ECO:0000256" key="2">
    <source>
        <dbReference type="SAM" id="MobiDB-lite"/>
    </source>
</evidence>
<keyword evidence="1" id="KW-0539">Nucleus</keyword>
<feature type="region of interest" description="Disordered" evidence="2">
    <location>
        <begin position="180"/>
        <end position="221"/>
    </location>
</feature>
<evidence type="ECO:0000256" key="1">
    <source>
        <dbReference type="PROSITE-ProRule" id="PRU00371"/>
    </source>
</evidence>
<feature type="compositionally biased region" description="Basic and acidic residues" evidence="2">
    <location>
        <begin position="181"/>
        <end position="192"/>
    </location>
</feature>
<feature type="region of interest" description="Disordered" evidence="2">
    <location>
        <begin position="310"/>
        <end position="332"/>
    </location>
</feature>
<feature type="compositionally biased region" description="Acidic residues" evidence="2">
    <location>
        <begin position="125"/>
        <end position="135"/>
    </location>
</feature>
<comment type="subcellular location">
    <subcellularLocation>
        <location evidence="1">Nucleus</location>
    </subcellularLocation>
</comment>
<feature type="compositionally biased region" description="Low complexity" evidence="2">
    <location>
        <begin position="198"/>
        <end position="219"/>
    </location>
</feature>
<organism evidence="5 6">
    <name type="scientific">Acanthoscelides obtectus</name>
    <name type="common">Bean weevil</name>
    <name type="synonym">Bruchus obtectus</name>
    <dbReference type="NCBI Taxonomy" id="200917"/>
    <lineage>
        <taxon>Eukaryota</taxon>
        <taxon>Metazoa</taxon>
        <taxon>Ecdysozoa</taxon>
        <taxon>Arthropoda</taxon>
        <taxon>Hexapoda</taxon>
        <taxon>Insecta</taxon>
        <taxon>Pterygota</taxon>
        <taxon>Neoptera</taxon>
        <taxon>Endopterygota</taxon>
        <taxon>Coleoptera</taxon>
        <taxon>Polyphaga</taxon>
        <taxon>Cucujiformia</taxon>
        <taxon>Chrysomeloidea</taxon>
        <taxon>Chrysomelidae</taxon>
        <taxon>Bruchinae</taxon>
        <taxon>Bruchini</taxon>
        <taxon>Acanthoscelides</taxon>
    </lineage>
</organism>
<feature type="region of interest" description="Disordered" evidence="2">
    <location>
        <begin position="124"/>
        <end position="158"/>
    </location>
</feature>
<dbReference type="AlphaFoldDB" id="A0A9P0M6L9"/>
<dbReference type="PANTHER" id="PTHR12243:SF60">
    <property type="entry name" value="SI:CH211-15D5.12-RELATED"/>
    <property type="match status" value="1"/>
</dbReference>
<dbReference type="GO" id="GO:0005667">
    <property type="term" value="C:transcription regulator complex"/>
    <property type="evidence" value="ECO:0007669"/>
    <property type="project" value="TreeGrafter"/>
</dbReference>
<dbReference type="InterPro" id="IPR039353">
    <property type="entry name" value="TF_Adf1"/>
</dbReference>
<evidence type="ECO:0000313" key="6">
    <source>
        <dbReference type="Proteomes" id="UP001152888"/>
    </source>
</evidence>
<dbReference type="InterPro" id="IPR004210">
    <property type="entry name" value="BESS_motif"/>
</dbReference>
<dbReference type="PANTHER" id="PTHR12243">
    <property type="entry name" value="MADF DOMAIN TRANSCRIPTION FACTOR"/>
    <property type="match status" value="1"/>
</dbReference>
<evidence type="ECO:0000259" key="3">
    <source>
        <dbReference type="PROSITE" id="PS51029"/>
    </source>
</evidence>
<dbReference type="PROSITE" id="PS51029">
    <property type="entry name" value="MADF"/>
    <property type="match status" value="1"/>
</dbReference>
<comment type="caution">
    <text evidence="5">The sequence shown here is derived from an EMBL/GenBank/DDBJ whole genome shotgun (WGS) entry which is preliminary data.</text>
</comment>
<proteinExistence type="predicted"/>
<dbReference type="PROSITE" id="PS51031">
    <property type="entry name" value="BESS"/>
    <property type="match status" value="1"/>
</dbReference>
<dbReference type="Pfam" id="PF10545">
    <property type="entry name" value="MADF_DNA_bdg"/>
    <property type="match status" value="1"/>
</dbReference>
<reference evidence="5" key="1">
    <citation type="submission" date="2022-03" db="EMBL/GenBank/DDBJ databases">
        <authorList>
            <person name="Sayadi A."/>
        </authorList>
    </citation>
    <scope>NUCLEOTIDE SEQUENCE</scope>
</reference>
<protein>
    <recommendedName>
        <fullName evidence="7">MADF domain-containing protein</fullName>
    </recommendedName>
</protein>
<accession>A0A9P0M6L9</accession>
<name>A0A9P0M6L9_ACAOB</name>
<dbReference type="Pfam" id="PF02944">
    <property type="entry name" value="BESS"/>
    <property type="match status" value="1"/>
</dbReference>
<dbReference type="GO" id="GO:0006357">
    <property type="term" value="P:regulation of transcription by RNA polymerase II"/>
    <property type="evidence" value="ECO:0007669"/>
    <property type="project" value="TreeGrafter"/>
</dbReference>
<evidence type="ECO:0000259" key="4">
    <source>
        <dbReference type="PROSITE" id="PS51031"/>
    </source>
</evidence>
<feature type="compositionally biased region" description="Low complexity" evidence="2">
    <location>
        <begin position="313"/>
        <end position="330"/>
    </location>
</feature>
<keyword evidence="6" id="KW-1185">Reference proteome</keyword>
<dbReference type="OrthoDB" id="6147983at2759"/>
<dbReference type="EMBL" id="CAKOFQ010007707">
    <property type="protein sequence ID" value="CAH2006757.1"/>
    <property type="molecule type" value="Genomic_DNA"/>
</dbReference>
<feature type="domain" description="MADF" evidence="3">
    <location>
        <begin position="10"/>
        <end position="100"/>
    </location>
</feature>
<evidence type="ECO:0008006" key="7">
    <source>
        <dbReference type="Google" id="ProtNLM"/>
    </source>
</evidence>
<evidence type="ECO:0000313" key="5">
    <source>
        <dbReference type="EMBL" id="CAH2006757.1"/>
    </source>
</evidence>
<feature type="domain" description="BESS" evidence="4">
    <location>
        <begin position="249"/>
        <end position="288"/>
    </location>
</feature>
<dbReference type="GO" id="GO:0003677">
    <property type="term" value="F:DNA binding"/>
    <property type="evidence" value="ECO:0007669"/>
    <property type="project" value="InterPro"/>
</dbReference>